<dbReference type="EMBL" id="FN543502">
    <property type="protein sequence ID" value="CBG90952.1"/>
    <property type="molecule type" value="Genomic_DNA"/>
</dbReference>
<evidence type="ECO:0000313" key="1">
    <source>
        <dbReference type="EMBL" id="CBG90952.1"/>
    </source>
</evidence>
<reference evidence="1 2" key="1">
    <citation type="journal article" date="2010" name="J. Bacteriol.">
        <title>The Citrobacter rodentium genome sequence reveals convergent evolution with human pathogenic Escherichia coli.</title>
        <authorList>
            <person name="Petty N.K."/>
            <person name="Bulgin R."/>
            <person name="Crepin V.F."/>
            <person name="Cerdeno-Tarraga A.M."/>
            <person name="Schroeder G.N."/>
            <person name="Quail M.A."/>
            <person name="Lennard N."/>
            <person name="Corton C."/>
            <person name="Barron A."/>
            <person name="Clark L."/>
            <person name="Toribio A.L."/>
            <person name="Parkhill J."/>
            <person name="Dougan G."/>
            <person name="Frankel G."/>
            <person name="Thomson N.R."/>
        </authorList>
    </citation>
    <scope>NUCLEOTIDE SEQUENCE [LARGE SCALE GENOMIC DNA]</scope>
    <source>
        <strain evidence="1 2">ICC168</strain>
    </source>
</reference>
<gene>
    <name evidence="1" type="ordered locus">ROD_42541</name>
</gene>
<dbReference type="AlphaFoldDB" id="D2TJV4"/>
<sequence>MAAMPYPAYKFLPLAFLPDGGYALSGLREALPPALRCGNMRLVHFYGGGAFRLPMANSD</sequence>
<dbReference type="HOGENOM" id="CLU_2951969_0_0_6"/>
<name>D2TJV4_CITRI</name>
<proteinExistence type="predicted"/>
<dbReference type="STRING" id="637910.ROD_42541"/>
<dbReference type="KEGG" id="cro:ROD_42541"/>
<accession>D2TJV4</accession>
<keyword evidence="2" id="KW-1185">Reference proteome</keyword>
<organism evidence="1 2">
    <name type="scientific">Citrobacter rodentium (strain ICC168)</name>
    <name type="common">Citrobacter freundii biotype 4280</name>
    <dbReference type="NCBI Taxonomy" id="637910"/>
    <lineage>
        <taxon>Bacteria</taxon>
        <taxon>Pseudomonadati</taxon>
        <taxon>Pseudomonadota</taxon>
        <taxon>Gammaproteobacteria</taxon>
        <taxon>Enterobacterales</taxon>
        <taxon>Enterobacteriaceae</taxon>
        <taxon>Citrobacter</taxon>
    </lineage>
</organism>
<protein>
    <submittedName>
        <fullName evidence="1">Uncharacterized protein</fullName>
    </submittedName>
</protein>
<dbReference type="Proteomes" id="UP000001889">
    <property type="component" value="Chromosome"/>
</dbReference>
<evidence type="ECO:0000313" key="2">
    <source>
        <dbReference type="Proteomes" id="UP000001889"/>
    </source>
</evidence>